<feature type="transmembrane region" description="Helical" evidence="6">
    <location>
        <begin position="166"/>
        <end position="184"/>
    </location>
</feature>
<dbReference type="PANTHER" id="PTHR23538:SF1">
    <property type="entry name" value="44.5 KD BACTERIOCHLOROPHYLL SYNTHASE SUBUNIT"/>
    <property type="match status" value="1"/>
</dbReference>
<comment type="subcellular location">
    <subcellularLocation>
        <location evidence="1">Membrane</location>
        <topology evidence="1">Multi-pass membrane protein</topology>
    </subcellularLocation>
</comment>
<dbReference type="EMBL" id="JADEVV010000003">
    <property type="protein sequence ID" value="MBE9252590.1"/>
    <property type="molecule type" value="Genomic_DNA"/>
</dbReference>
<feature type="transmembrane region" description="Helical" evidence="6">
    <location>
        <begin position="276"/>
        <end position="296"/>
    </location>
</feature>
<evidence type="ECO:0000256" key="6">
    <source>
        <dbReference type="SAM" id="Phobius"/>
    </source>
</evidence>
<reference evidence="7 8" key="1">
    <citation type="submission" date="2020-10" db="EMBL/GenBank/DDBJ databases">
        <authorList>
            <person name="Castelo-Branco R."/>
            <person name="Eusebio N."/>
            <person name="Adriana R."/>
            <person name="Vieira A."/>
            <person name="Brugerolle De Fraissinette N."/>
            <person name="Rezende De Castro R."/>
            <person name="Schneider M.P."/>
            <person name="Vasconcelos V."/>
            <person name="Leao P.N."/>
        </authorList>
    </citation>
    <scope>NUCLEOTIDE SEQUENCE [LARGE SCALE GENOMIC DNA]</scope>
    <source>
        <strain evidence="7 8">LEGE 00031</strain>
    </source>
</reference>
<dbReference type="PANTHER" id="PTHR23538">
    <property type="entry name" value="44.5 KD BACTERIOCHLOROPHYLL SYNTHASE SUBUNIT"/>
    <property type="match status" value="1"/>
</dbReference>
<evidence type="ECO:0000313" key="8">
    <source>
        <dbReference type="Proteomes" id="UP000658720"/>
    </source>
</evidence>
<accession>A0ABR9VMM6</accession>
<keyword evidence="3 6" id="KW-0812">Transmembrane</keyword>
<dbReference type="Proteomes" id="UP000658720">
    <property type="component" value="Unassembled WGS sequence"/>
</dbReference>
<feature type="transmembrane region" description="Helical" evidence="6">
    <location>
        <begin position="404"/>
        <end position="426"/>
    </location>
</feature>
<feature type="transmembrane region" description="Helical" evidence="6">
    <location>
        <begin position="372"/>
        <end position="392"/>
    </location>
</feature>
<protein>
    <submittedName>
        <fullName evidence="7">PucC family protein</fullName>
    </submittedName>
</protein>
<feature type="transmembrane region" description="Helical" evidence="6">
    <location>
        <begin position="316"/>
        <end position="334"/>
    </location>
</feature>
<dbReference type="Pfam" id="PF03209">
    <property type="entry name" value="PUCC"/>
    <property type="match status" value="1"/>
</dbReference>
<evidence type="ECO:0000256" key="1">
    <source>
        <dbReference type="ARBA" id="ARBA00004141"/>
    </source>
</evidence>
<dbReference type="CDD" id="cd06176">
    <property type="entry name" value="MFS_BCD_PucC-like"/>
    <property type="match status" value="1"/>
</dbReference>
<comment type="similarity">
    <text evidence="2">Belongs to the PucC family.</text>
</comment>
<feature type="transmembrane region" description="Helical" evidence="6">
    <location>
        <begin position="432"/>
        <end position="458"/>
    </location>
</feature>
<feature type="transmembrane region" description="Helical" evidence="6">
    <location>
        <begin position="90"/>
        <end position="110"/>
    </location>
</feature>
<dbReference type="PIRSF" id="PIRSF016565">
    <property type="entry name" value="PucC"/>
    <property type="match status" value="1"/>
</dbReference>
<evidence type="ECO:0000256" key="3">
    <source>
        <dbReference type="ARBA" id="ARBA00022692"/>
    </source>
</evidence>
<keyword evidence="8" id="KW-1185">Reference proteome</keyword>
<name>A0ABR9VMM6_9SYNC</name>
<proteinExistence type="inferred from homology"/>
<dbReference type="InterPro" id="IPR036259">
    <property type="entry name" value="MFS_trans_sf"/>
</dbReference>
<gene>
    <name evidence="7" type="ORF">IQ217_01730</name>
</gene>
<feature type="transmembrane region" description="Helical" evidence="6">
    <location>
        <begin position="346"/>
        <end position="366"/>
    </location>
</feature>
<evidence type="ECO:0000256" key="4">
    <source>
        <dbReference type="ARBA" id="ARBA00022989"/>
    </source>
</evidence>
<dbReference type="InterPro" id="IPR004896">
    <property type="entry name" value="PucC-rel"/>
</dbReference>
<evidence type="ECO:0000313" key="7">
    <source>
        <dbReference type="EMBL" id="MBE9252590.1"/>
    </source>
</evidence>
<feature type="transmembrane region" description="Helical" evidence="6">
    <location>
        <begin position="21"/>
        <end position="45"/>
    </location>
</feature>
<evidence type="ECO:0000256" key="2">
    <source>
        <dbReference type="ARBA" id="ARBA00008412"/>
    </source>
</evidence>
<organism evidence="7 8">
    <name type="scientific">Synechocystis salina LEGE 00031</name>
    <dbReference type="NCBI Taxonomy" id="1828736"/>
    <lineage>
        <taxon>Bacteria</taxon>
        <taxon>Bacillati</taxon>
        <taxon>Cyanobacteriota</taxon>
        <taxon>Cyanophyceae</taxon>
        <taxon>Synechococcales</taxon>
        <taxon>Merismopediaceae</taxon>
        <taxon>Synechocystis</taxon>
    </lineage>
</organism>
<dbReference type="SUPFAM" id="SSF103473">
    <property type="entry name" value="MFS general substrate transporter"/>
    <property type="match status" value="1"/>
</dbReference>
<feature type="transmembrane region" description="Helical" evidence="6">
    <location>
        <begin position="130"/>
        <end position="154"/>
    </location>
</feature>
<feature type="transmembrane region" description="Helical" evidence="6">
    <location>
        <begin position="51"/>
        <end position="69"/>
    </location>
</feature>
<comment type="caution">
    <text evidence="7">The sequence shown here is derived from an EMBL/GenBank/DDBJ whole genome shotgun (WGS) entry which is preliminary data.</text>
</comment>
<dbReference type="InterPro" id="IPR026036">
    <property type="entry name" value="PucC"/>
</dbReference>
<dbReference type="RefSeq" id="WP_194018683.1">
    <property type="nucleotide sequence ID" value="NZ_JADEVV010000003.1"/>
</dbReference>
<sequence length="484" mass="51669">MTVSESMAGAPLPKLPLVTMFRLGLFQMGLGIMSLLTLGVLNRILIDELAVLPWVAATAIAMYQFVSPFKVWCGQLSDSQRLWGYHRTGYVWLGALGFTVLSFIALQVVWQLGLSLQNNGWGALTIFWSIALSTVFAAYGVTLSLSSTPFAALLVDVSDEDNRSKLVGIVWSMLMVGIVLGAIVSSRLLNTPEICGRALLDADALLVKKTVDIAQLQRGINPVFIIMPGIVVFLAWLATVGVEKKYSRFGDRSEGREDEITLGQAVKVLTASRQTAIFFGFLLLLTLSLFMQDAVLEPYGGEVFNLCISETTQLNAFFGMGTLLGIGSTGFFVVPRLGKQRTTSLGCALAALCFSLLILAGFQQNVTLLKSGLLFFGLASGMITAGATSLMLDLTAVETAGTFIGAWGLAQSISRGLATVAGGTILNIGKALFANAVLAYGLVFALQALGLILSIFLLNKVNVREFQDNAKTAIATVMAGDLDS</sequence>
<keyword evidence="4 6" id="KW-1133">Transmembrane helix</keyword>
<keyword evidence="5 6" id="KW-0472">Membrane</keyword>
<feature type="transmembrane region" description="Helical" evidence="6">
    <location>
        <begin position="223"/>
        <end position="242"/>
    </location>
</feature>
<evidence type="ECO:0000256" key="5">
    <source>
        <dbReference type="ARBA" id="ARBA00023136"/>
    </source>
</evidence>
<dbReference type="Gene3D" id="1.20.1250.20">
    <property type="entry name" value="MFS general substrate transporter like domains"/>
    <property type="match status" value="1"/>
</dbReference>